<dbReference type="PANTHER" id="PTHR31973">
    <property type="entry name" value="POLYPROTEIN, PUTATIVE-RELATED"/>
    <property type="match status" value="1"/>
</dbReference>
<reference evidence="8" key="2">
    <citation type="submission" date="2025-08" db="UniProtKB">
        <authorList>
            <consortium name="RefSeq"/>
        </authorList>
    </citation>
    <scope>IDENTIFICATION</scope>
    <source>
        <tissue evidence="8">Leaf</tissue>
    </source>
</reference>
<accession>A0ABM0Y4T7</accession>
<keyword evidence="1" id="KW-0479">Metal-binding</keyword>
<proteinExistence type="predicted"/>
<dbReference type="InterPro" id="IPR004332">
    <property type="entry name" value="Transposase_MuDR"/>
</dbReference>
<organism evidence="7 8">
    <name type="scientific">Camelina sativa</name>
    <name type="common">False flax</name>
    <name type="synonym">Myagrum sativum</name>
    <dbReference type="NCBI Taxonomy" id="90675"/>
    <lineage>
        <taxon>Eukaryota</taxon>
        <taxon>Viridiplantae</taxon>
        <taxon>Streptophyta</taxon>
        <taxon>Embryophyta</taxon>
        <taxon>Tracheophyta</taxon>
        <taxon>Spermatophyta</taxon>
        <taxon>Magnoliopsida</taxon>
        <taxon>eudicotyledons</taxon>
        <taxon>Gunneridae</taxon>
        <taxon>Pentapetalae</taxon>
        <taxon>rosids</taxon>
        <taxon>malvids</taxon>
        <taxon>Brassicales</taxon>
        <taxon>Brassicaceae</taxon>
        <taxon>Camelineae</taxon>
        <taxon>Camelina</taxon>
    </lineage>
</organism>
<feature type="compositionally biased region" description="Basic residues" evidence="5">
    <location>
        <begin position="534"/>
        <end position="547"/>
    </location>
</feature>
<dbReference type="PANTHER" id="PTHR31973:SF187">
    <property type="entry name" value="MUTATOR TRANSPOSASE MUDRA PROTEIN"/>
    <property type="match status" value="1"/>
</dbReference>
<keyword evidence="7" id="KW-1185">Reference proteome</keyword>
<sequence>MDLKRAGDAIYVGRIFSDKVEMHKALSLYAMKRIFCFGIVASDKTRVISACVDKNCGWRVYAVTLPNTLNLEVRTVTMEHNCDVTARSRYGSKATAKILAGLLRGKFANGKKGPRACELLEMVLSELNVTISYMKAWNAKDLAVNATRGTKEGSFEFLSTYLHLVKSTNPGTITDLHTTVDKKGNTLFKYLFFAFGACIDGYKFLRKVIVIDGTAMKGKYKGCLVAASGQDGNLQIYPLAFGVVEVENDAGWVWFLKNLSKFVPDEEDLVFVSDRHASIHSALAKVYPLAHHAACSVHLFHNVNHKFKSGGLANLVSKAGRAYTVGDFRYWLRQIEETKPECAEYLLKIGLPHWTLSHFPGNCYNLMSSNISESLNAAMQKAVDYPIVSMVEFIRAMLMRWFWCRRTFAGKTRTRCTPKIEELLIDHLKESLNCAVNGATDWIYQVNEGIGCEFTVDLEKKTCTCRVFDVLMVPCCHVLAAGRIRNIDPYTLISRCYFVGPWREKYKGVVMPRPNEKDVDIPEELTEVPVNPPRTKRQGGRLKKRRIPSQGEVHHVSHAI</sequence>
<feature type="domain" description="SWIM-type" evidence="6">
    <location>
        <begin position="454"/>
        <end position="486"/>
    </location>
</feature>
<dbReference type="Proteomes" id="UP000694864">
    <property type="component" value="Chromosome 20"/>
</dbReference>
<keyword evidence="2 4" id="KW-0863">Zinc-finger</keyword>
<dbReference type="Pfam" id="PF04434">
    <property type="entry name" value="SWIM"/>
    <property type="match status" value="1"/>
</dbReference>
<evidence type="ECO:0000256" key="4">
    <source>
        <dbReference type="PROSITE-ProRule" id="PRU00325"/>
    </source>
</evidence>
<dbReference type="Pfam" id="PF10551">
    <property type="entry name" value="MULE"/>
    <property type="match status" value="1"/>
</dbReference>
<gene>
    <name evidence="8" type="primary">LOC104772612</name>
</gene>
<protein>
    <submittedName>
        <fullName evidence="8">Uncharacterized protein LOC104772612</fullName>
    </submittedName>
</protein>
<evidence type="ECO:0000256" key="5">
    <source>
        <dbReference type="SAM" id="MobiDB-lite"/>
    </source>
</evidence>
<dbReference type="PROSITE" id="PS50966">
    <property type="entry name" value="ZF_SWIM"/>
    <property type="match status" value="1"/>
</dbReference>
<dbReference type="InterPro" id="IPR006564">
    <property type="entry name" value="Znf_PMZ"/>
</dbReference>
<dbReference type="InterPro" id="IPR018289">
    <property type="entry name" value="MULE_transposase_dom"/>
</dbReference>
<feature type="region of interest" description="Disordered" evidence="5">
    <location>
        <begin position="522"/>
        <end position="560"/>
    </location>
</feature>
<reference evidence="7" key="1">
    <citation type="journal article" date="2014" name="Nat. Commun.">
        <title>The emerging biofuel crop Camelina sativa retains a highly undifferentiated hexaploid genome structure.</title>
        <authorList>
            <person name="Kagale S."/>
            <person name="Koh C."/>
            <person name="Nixon J."/>
            <person name="Bollina V."/>
            <person name="Clarke W.E."/>
            <person name="Tuteja R."/>
            <person name="Spillane C."/>
            <person name="Robinson S.J."/>
            <person name="Links M.G."/>
            <person name="Clarke C."/>
            <person name="Higgins E.E."/>
            <person name="Huebert T."/>
            <person name="Sharpe A.G."/>
            <person name="Parkin I.A."/>
        </authorList>
    </citation>
    <scope>NUCLEOTIDE SEQUENCE [LARGE SCALE GENOMIC DNA]</scope>
    <source>
        <strain evidence="7">cv. DH55</strain>
    </source>
</reference>
<evidence type="ECO:0000313" key="8">
    <source>
        <dbReference type="RefSeq" id="XP_010495508.1"/>
    </source>
</evidence>
<keyword evidence="3" id="KW-0862">Zinc</keyword>
<evidence type="ECO:0000256" key="2">
    <source>
        <dbReference type="ARBA" id="ARBA00022771"/>
    </source>
</evidence>
<dbReference type="RefSeq" id="XP_010495508.1">
    <property type="nucleotide sequence ID" value="XM_010497206.1"/>
</dbReference>
<dbReference type="SMART" id="SM00575">
    <property type="entry name" value="ZnF_PMZ"/>
    <property type="match status" value="1"/>
</dbReference>
<name>A0ABM0Y4T7_CAMSA</name>
<dbReference type="InterPro" id="IPR007527">
    <property type="entry name" value="Znf_SWIM"/>
</dbReference>
<dbReference type="GeneID" id="104772612"/>
<evidence type="ECO:0000256" key="3">
    <source>
        <dbReference type="ARBA" id="ARBA00022833"/>
    </source>
</evidence>
<evidence type="ECO:0000259" key="6">
    <source>
        <dbReference type="PROSITE" id="PS50966"/>
    </source>
</evidence>
<evidence type="ECO:0000313" key="7">
    <source>
        <dbReference type="Proteomes" id="UP000694864"/>
    </source>
</evidence>
<dbReference type="Pfam" id="PF03108">
    <property type="entry name" value="DBD_Tnp_Mut"/>
    <property type="match status" value="1"/>
</dbReference>
<evidence type="ECO:0000256" key="1">
    <source>
        <dbReference type="ARBA" id="ARBA00022723"/>
    </source>
</evidence>